<proteinExistence type="predicted"/>
<organism evidence="1 2">
    <name type="scientific">Saccharopolyspora aridisoli</name>
    <dbReference type="NCBI Taxonomy" id="2530385"/>
    <lineage>
        <taxon>Bacteria</taxon>
        <taxon>Bacillati</taxon>
        <taxon>Actinomycetota</taxon>
        <taxon>Actinomycetes</taxon>
        <taxon>Pseudonocardiales</taxon>
        <taxon>Pseudonocardiaceae</taxon>
        <taxon>Saccharopolyspora</taxon>
    </lineage>
</organism>
<gene>
    <name evidence="1" type="ORF">E1161_04565</name>
</gene>
<evidence type="ECO:0000313" key="1">
    <source>
        <dbReference type="EMBL" id="TDC95456.1"/>
    </source>
</evidence>
<name>A0A4R4UXW9_9PSEU</name>
<evidence type="ECO:0000313" key="2">
    <source>
        <dbReference type="Proteomes" id="UP000294744"/>
    </source>
</evidence>
<dbReference type="AlphaFoldDB" id="A0A4R4UXW9"/>
<sequence>MTTEPEQVVVTVRDDQLAEIDELAKELRLAGMRVDQVLGEIGVITGSLPADRLTSAQRLPGVTAIERETSFQVPPPDEDVQ</sequence>
<protein>
    <recommendedName>
        <fullName evidence="3">Ketohydroxyglutarate aldolase</fullName>
    </recommendedName>
</protein>
<evidence type="ECO:0008006" key="3">
    <source>
        <dbReference type="Google" id="ProtNLM"/>
    </source>
</evidence>
<dbReference type="EMBL" id="SMKV01000004">
    <property type="protein sequence ID" value="TDC95456.1"/>
    <property type="molecule type" value="Genomic_DNA"/>
</dbReference>
<accession>A0A4R4UXW9</accession>
<dbReference type="Proteomes" id="UP000294744">
    <property type="component" value="Unassembled WGS sequence"/>
</dbReference>
<keyword evidence="2" id="KW-1185">Reference proteome</keyword>
<comment type="caution">
    <text evidence="1">The sequence shown here is derived from an EMBL/GenBank/DDBJ whole genome shotgun (WGS) entry which is preliminary data.</text>
</comment>
<reference evidence="1 2" key="1">
    <citation type="submission" date="2019-03" db="EMBL/GenBank/DDBJ databases">
        <title>Draft genome sequences of novel Actinobacteria.</title>
        <authorList>
            <person name="Sahin N."/>
            <person name="Ay H."/>
            <person name="Saygin H."/>
        </authorList>
    </citation>
    <scope>NUCLEOTIDE SEQUENCE [LARGE SCALE GENOMIC DNA]</scope>
    <source>
        <strain evidence="1 2">16K404</strain>
    </source>
</reference>